<dbReference type="STRING" id="529704.SAMN02927913_1664"/>
<sequence>MKRAPLPSNMQFDDCDGCRLVFSRRARPFVMTMQGPEGSLTIGICAGCALTLSGNDRATAEQVSARVEATARLRPNRTEAPR</sequence>
<dbReference type="EMBL" id="FNYC01000003">
    <property type="protein sequence ID" value="SEI92698.1"/>
    <property type="molecule type" value="Genomic_DNA"/>
</dbReference>
<organism evidence="1 2">
    <name type="scientific">Frateuria terrea</name>
    <dbReference type="NCBI Taxonomy" id="529704"/>
    <lineage>
        <taxon>Bacteria</taxon>
        <taxon>Pseudomonadati</taxon>
        <taxon>Pseudomonadota</taxon>
        <taxon>Gammaproteobacteria</taxon>
        <taxon>Lysobacterales</taxon>
        <taxon>Rhodanobacteraceae</taxon>
        <taxon>Frateuria</taxon>
    </lineage>
</organism>
<evidence type="ECO:0000313" key="2">
    <source>
        <dbReference type="Proteomes" id="UP000199420"/>
    </source>
</evidence>
<dbReference type="Proteomes" id="UP000199420">
    <property type="component" value="Unassembled WGS sequence"/>
</dbReference>
<proteinExistence type="predicted"/>
<protein>
    <submittedName>
        <fullName evidence="1">Uncharacterized protein</fullName>
    </submittedName>
</protein>
<reference evidence="1 2" key="1">
    <citation type="submission" date="2016-10" db="EMBL/GenBank/DDBJ databases">
        <authorList>
            <person name="de Groot N.N."/>
        </authorList>
    </citation>
    <scope>NUCLEOTIDE SEQUENCE [LARGE SCALE GENOMIC DNA]</scope>
    <source>
        <strain evidence="1 2">DSM 26515</strain>
    </source>
</reference>
<dbReference type="RefSeq" id="WP_091335846.1">
    <property type="nucleotide sequence ID" value="NZ_FNYC01000003.1"/>
</dbReference>
<evidence type="ECO:0000313" key="1">
    <source>
        <dbReference type="EMBL" id="SEI92698.1"/>
    </source>
</evidence>
<dbReference type="AlphaFoldDB" id="A0A1H6UK68"/>
<accession>A0A1H6UK68</accession>
<gene>
    <name evidence="1" type="ORF">SAMN04487997_2063</name>
</gene>
<keyword evidence="2" id="KW-1185">Reference proteome</keyword>
<name>A0A1H6UK68_9GAMM</name>